<evidence type="ECO:0000256" key="5">
    <source>
        <dbReference type="ARBA" id="ARBA00022989"/>
    </source>
</evidence>
<dbReference type="OMA" id="YEYYPRT"/>
<reference evidence="10" key="1">
    <citation type="submission" date="2011-05" db="EMBL/GenBank/DDBJ databases">
        <authorList>
            <person name="Richards S.R."/>
            <person name="Qu J."/>
            <person name="Jiang H."/>
            <person name="Jhangiani S.N."/>
            <person name="Agravi P."/>
            <person name="Goodspeed R."/>
            <person name="Gross S."/>
            <person name="Mandapat C."/>
            <person name="Jackson L."/>
            <person name="Mathew T."/>
            <person name="Pu L."/>
            <person name="Thornton R."/>
            <person name="Saada N."/>
            <person name="Wilczek-Boney K.B."/>
            <person name="Lee S."/>
            <person name="Kovar C."/>
            <person name="Wu Y."/>
            <person name="Scherer S.E."/>
            <person name="Worley K.C."/>
            <person name="Muzny D.M."/>
            <person name="Gibbs R."/>
        </authorList>
    </citation>
    <scope>NUCLEOTIDE SEQUENCE</scope>
    <source>
        <strain evidence="10">Brora</strain>
    </source>
</reference>
<keyword evidence="3" id="KW-0813">Transport</keyword>
<feature type="compositionally biased region" description="Basic and acidic residues" evidence="7">
    <location>
        <begin position="1"/>
        <end position="10"/>
    </location>
</feature>
<dbReference type="HOGENOM" id="CLU_020088_5_2_1"/>
<evidence type="ECO:0000313" key="10">
    <source>
        <dbReference type="Proteomes" id="UP000014500"/>
    </source>
</evidence>
<keyword evidence="4 8" id="KW-0812">Transmembrane</keyword>
<dbReference type="InterPro" id="IPR001046">
    <property type="entry name" value="NRAMP_fam"/>
</dbReference>
<dbReference type="NCBIfam" id="TIGR01197">
    <property type="entry name" value="nramp"/>
    <property type="match status" value="1"/>
</dbReference>
<feature type="transmembrane region" description="Helical" evidence="8">
    <location>
        <begin position="481"/>
        <end position="506"/>
    </location>
</feature>
<feature type="transmembrane region" description="Helical" evidence="8">
    <location>
        <begin position="418"/>
        <end position="437"/>
    </location>
</feature>
<keyword evidence="6 8" id="KW-0472">Membrane</keyword>
<dbReference type="AlphaFoldDB" id="T1JCU9"/>
<dbReference type="GO" id="GO:0010008">
    <property type="term" value="C:endosome membrane"/>
    <property type="evidence" value="ECO:0007669"/>
    <property type="project" value="TreeGrafter"/>
</dbReference>
<dbReference type="GO" id="GO:0015086">
    <property type="term" value="F:cadmium ion transmembrane transporter activity"/>
    <property type="evidence" value="ECO:0007669"/>
    <property type="project" value="TreeGrafter"/>
</dbReference>
<evidence type="ECO:0000256" key="7">
    <source>
        <dbReference type="SAM" id="MobiDB-lite"/>
    </source>
</evidence>
<protein>
    <submittedName>
        <fullName evidence="9">Uncharacterized protein</fullName>
    </submittedName>
</protein>
<comment type="similarity">
    <text evidence="2">Belongs to the NRAMP family.</text>
</comment>
<dbReference type="GO" id="GO:0005381">
    <property type="term" value="F:iron ion transmembrane transporter activity"/>
    <property type="evidence" value="ECO:0007669"/>
    <property type="project" value="TreeGrafter"/>
</dbReference>
<dbReference type="PRINTS" id="PR00447">
    <property type="entry name" value="NATRESASSCMP"/>
</dbReference>
<feature type="transmembrane region" description="Helical" evidence="8">
    <location>
        <begin position="226"/>
        <end position="248"/>
    </location>
</feature>
<evidence type="ECO:0000313" key="9">
    <source>
        <dbReference type="EnsemblMetazoa" id="SMAR011619-PA"/>
    </source>
</evidence>
<keyword evidence="5 8" id="KW-1133">Transmembrane helix</keyword>
<reference evidence="9" key="2">
    <citation type="submission" date="2015-02" db="UniProtKB">
        <authorList>
            <consortium name="EnsemblMetazoa"/>
        </authorList>
    </citation>
    <scope>IDENTIFICATION</scope>
</reference>
<dbReference type="STRING" id="126957.T1JCU9"/>
<dbReference type="GO" id="GO:0005384">
    <property type="term" value="F:manganese ion transmembrane transporter activity"/>
    <property type="evidence" value="ECO:0007669"/>
    <property type="project" value="TreeGrafter"/>
</dbReference>
<feature type="region of interest" description="Disordered" evidence="7">
    <location>
        <begin position="1"/>
        <end position="25"/>
    </location>
</feature>
<keyword evidence="10" id="KW-1185">Reference proteome</keyword>
<evidence type="ECO:0000256" key="2">
    <source>
        <dbReference type="ARBA" id="ARBA00006670"/>
    </source>
</evidence>
<name>T1JCU9_STRMM</name>
<dbReference type="eggNOG" id="KOG1291">
    <property type="taxonomic scope" value="Eukaryota"/>
</dbReference>
<dbReference type="Pfam" id="PF01566">
    <property type="entry name" value="Nramp"/>
    <property type="match status" value="1"/>
</dbReference>
<feature type="transmembrane region" description="Helical" evidence="8">
    <location>
        <begin position="78"/>
        <end position="100"/>
    </location>
</feature>
<evidence type="ECO:0000256" key="3">
    <source>
        <dbReference type="ARBA" id="ARBA00022448"/>
    </source>
</evidence>
<dbReference type="Proteomes" id="UP000014500">
    <property type="component" value="Unassembled WGS sequence"/>
</dbReference>
<dbReference type="GO" id="GO:0005886">
    <property type="term" value="C:plasma membrane"/>
    <property type="evidence" value="ECO:0007669"/>
    <property type="project" value="TreeGrafter"/>
</dbReference>
<comment type="subcellular location">
    <subcellularLocation>
        <location evidence="1">Membrane</location>
        <topology evidence="1">Multi-pass membrane protein</topology>
    </subcellularLocation>
</comment>
<dbReference type="EnsemblMetazoa" id="SMAR011619-RA">
    <property type="protein sequence ID" value="SMAR011619-PA"/>
    <property type="gene ID" value="SMAR011619"/>
</dbReference>
<dbReference type="NCBIfam" id="NF037982">
    <property type="entry name" value="Nramp_1"/>
    <property type="match status" value="1"/>
</dbReference>
<dbReference type="PANTHER" id="PTHR11706:SF33">
    <property type="entry name" value="NATURAL RESISTANCE-ASSOCIATED MACROPHAGE PROTEIN 2"/>
    <property type="match status" value="1"/>
</dbReference>
<evidence type="ECO:0000256" key="1">
    <source>
        <dbReference type="ARBA" id="ARBA00004141"/>
    </source>
</evidence>
<feature type="transmembrane region" description="Helical" evidence="8">
    <location>
        <begin position="387"/>
        <end position="406"/>
    </location>
</feature>
<dbReference type="PhylomeDB" id="T1JCU9"/>
<accession>T1JCU9</accession>
<evidence type="ECO:0000256" key="4">
    <source>
        <dbReference type="ARBA" id="ARBA00022692"/>
    </source>
</evidence>
<proteinExistence type="inferred from homology"/>
<organism evidence="9 10">
    <name type="scientific">Strigamia maritima</name>
    <name type="common">European centipede</name>
    <name type="synonym">Geophilus maritimus</name>
    <dbReference type="NCBI Taxonomy" id="126957"/>
    <lineage>
        <taxon>Eukaryota</taxon>
        <taxon>Metazoa</taxon>
        <taxon>Ecdysozoa</taxon>
        <taxon>Arthropoda</taxon>
        <taxon>Myriapoda</taxon>
        <taxon>Chilopoda</taxon>
        <taxon>Pleurostigmophora</taxon>
        <taxon>Geophilomorpha</taxon>
        <taxon>Linotaeniidae</taxon>
        <taxon>Strigamia</taxon>
    </lineage>
</organism>
<dbReference type="HAMAP" id="MF_00221">
    <property type="entry name" value="NRAMP"/>
    <property type="match status" value="1"/>
</dbReference>
<sequence>MKSDNDRNRTIESNNNWKNNDQEKPPKIEIPEIENTFFSFKKLWAFTGPGFLMSIAYLDPGNIESDLQSGVVAKYKLLWILLISTILGVLVQRLCARLGVVSGCHLAELCYQYYPRIPRIILWIMAEIAIIGSDMQEVIGTAIAIYMLSNQVVPLWGGIAITMVDTLSILSLDRFGLRKLEAFFAVLITIMAATFGFEYILVAPNQKDVLQGMFIPYCEDCSSDELLQAVGIVGAVIMPHNMFLHSALVKSRKIDRTDKYAIREANKYYLIETTIALLISFIINVFVLAVFAHGLHGKTNRDVFNLCAEADSMSHALIFKNNTHPIEADLYKAGVFLGCQFGAAAMYIWAVGILAAGQSSTLTGTYAGQFVMEGFLNLEWPRWKRTFLTRSCAIFPTVFIAAFKGIDDLTGMNNVLNAVMTLQLPFTLIPLLTFTNNEQVMDEFKNGKISKTIVSCLTVVVIVINVYFIQDYVTSLEFDSFAISIVVYVGVAILCLFYVLFLIYIVSFF</sequence>
<dbReference type="PANTHER" id="PTHR11706">
    <property type="entry name" value="SOLUTE CARRIER PROTEIN FAMILY 11 MEMBER"/>
    <property type="match status" value="1"/>
</dbReference>
<feature type="transmembrane region" description="Helical" evidence="8">
    <location>
        <begin position="182"/>
        <end position="202"/>
    </location>
</feature>
<feature type="transmembrane region" description="Helical" evidence="8">
    <location>
        <begin position="269"/>
        <end position="292"/>
    </location>
</feature>
<feature type="transmembrane region" description="Helical" evidence="8">
    <location>
        <begin position="449"/>
        <end position="469"/>
    </location>
</feature>
<evidence type="ECO:0000256" key="6">
    <source>
        <dbReference type="ARBA" id="ARBA00023136"/>
    </source>
</evidence>
<dbReference type="EMBL" id="JH432085">
    <property type="status" value="NOT_ANNOTATED_CDS"/>
    <property type="molecule type" value="Genomic_DNA"/>
</dbReference>
<feature type="transmembrane region" description="Helical" evidence="8">
    <location>
        <begin position="335"/>
        <end position="356"/>
    </location>
</feature>
<evidence type="ECO:0000256" key="8">
    <source>
        <dbReference type="SAM" id="Phobius"/>
    </source>
</evidence>